<dbReference type="InterPro" id="IPR029071">
    <property type="entry name" value="Ubiquitin-like_domsf"/>
</dbReference>
<dbReference type="PROSITE" id="PS50033">
    <property type="entry name" value="UBX"/>
    <property type="match status" value="1"/>
</dbReference>
<dbReference type="RefSeq" id="XP_018649890.1">
    <property type="nucleotide sequence ID" value="XM_018795591.1"/>
</dbReference>
<dbReference type="InterPro" id="IPR001012">
    <property type="entry name" value="UBX_dom"/>
</dbReference>
<dbReference type="Gene3D" id="3.10.20.90">
    <property type="entry name" value="Phosphatidylinositol 3-kinase Catalytic Subunit, Chain A, domain 1"/>
    <property type="match status" value="1"/>
</dbReference>
<protein>
    <submittedName>
        <fullName evidence="8 9">Ubx6(Yeast)-related</fullName>
    </submittedName>
</protein>
<dbReference type="PANTHER" id="PTHR46340">
    <property type="entry name" value="UBX DOMAIN-CONTAINING PROTEIN 1"/>
    <property type="match status" value="1"/>
</dbReference>
<dbReference type="GO" id="GO:0005737">
    <property type="term" value="C:cytoplasm"/>
    <property type="evidence" value="ECO:0007669"/>
    <property type="project" value="UniProtKB-SubCell"/>
</dbReference>
<dbReference type="SUPFAM" id="SSF54236">
    <property type="entry name" value="Ubiquitin-like"/>
    <property type="match status" value="1"/>
</dbReference>
<feature type="region of interest" description="Disordered" evidence="4">
    <location>
        <begin position="119"/>
        <end position="152"/>
    </location>
</feature>
<feature type="domain" description="UBX" evidence="6">
    <location>
        <begin position="217"/>
        <end position="300"/>
    </location>
</feature>
<feature type="domain" description="UBA" evidence="5">
    <location>
        <begin position="1"/>
        <end position="40"/>
    </location>
</feature>
<dbReference type="GO" id="GO:0031397">
    <property type="term" value="P:negative regulation of protein ubiquitination"/>
    <property type="evidence" value="ECO:0007669"/>
    <property type="project" value="TreeGrafter"/>
</dbReference>
<dbReference type="PhylomeDB" id="G4VBJ2"/>
<reference evidence="7" key="1">
    <citation type="journal article" date="2012" name="PLoS Negl. Trop. Dis.">
        <title>A systematically improved high quality genome and transcriptome of the human blood fluke Schistosoma mansoni.</title>
        <authorList>
            <person name="Protasio A.V."/>
            <person name="Tsai I.J."/>
            <person name="Babbage A."/>
            <person name="Nichol S."/>
            <person name="Hunt M."/>
            <person name="Aslett M.A."/>
            <person name="De Silva N."/>
            <person name="Velarde G.S."/>
            <person name="Anderson T.J."/>
            <person name="Clark R.C."/>
            <person name="Davidson C."/>
            <person name="Dillon G.P."/>
            <person name="Holroyd N.E."/>
            <person name="LoVerde P.T."/>
            <person name="Lloyd C."/>
            <person name="McQuillan J."/>
            <person name="Oliveira G."/>
            <person name="Otto T.D."/>
            <person name="Parker-Manuel S.J."/>
            <person name="Quail M.A."/>
            <person name="Wilson R.A."/>
            <person name="Zerlotini A."/>
            <person name="Dunne D.W."/>
            <person name="Berriman M."/>
        </authorList>
    </citation>
    <scope>NUCLEOTIDE SEQUENCE [LARGE SCALE GENOMIC DNA]</scope>
    <source>
        <strain evidence="7">Puerto Rican</strain>
    </source>
</reference>
<accession>G4VBJ2</accession>
<dbReference type="CTD" id="8348093"/>
<dbReference type="PROSITE" id="PS50030">
    <property type="entry name" value="UBA"/>
    <property type="match status" value="1"/>
</dbReference>
<dbReference type="FunCoup" id="G4VBJ2">
    <property type="interactions" value="2087"/>
</dbReference>
<dbReference type="AlphaFoldDB" id="G4VBJ2"/>
<keyword evidence="2" id="KW-0963">Cytoplasm</keyword>
<keyword evidence="7" id="KW-1185">Reference proteome</keyword>
<keyword evidence="3" id="KW-0175">Coiled coil</keyword>
<sequence length="305" mass="34738">MSSVLEQLMEMGFTQAKAEKALKFSGNKGLEEAMEWIVDNDSGDEEKEGINGAREAETTDLPLSYKCDDCDKCLRNEDEVQVHSARTGHVNYSQCSDAVSSLTEDERREQMEKLQELLRAKKTEREEQEKQEEIEREKKRRQQSKTLSSAKAKFEEDEIRRLVEQKKREKEEDRAYLAKLKAEIAQEQEEKRARKAGELLATTPSNSTSLPTTVPKIDPTICRLHIRFPSGQSVRGEFGVNEPLSAVALYVSQNWPNSSTFIDPQSIRLMTSFPKQEFTSEDINKSLLDLGLCPSAVIMVRQITQ</sequence>
<evidence type="ECO:0000259" key="6">
    <source>
        <dbReference type="PROSITE" id="PS50033"/>
    </source>
</evidence>
<organism evidence="9">
    <name type="scientific">Schistosoma mansoni</name>
    <name type="common">Blood fluke</name>
    <dbReference type="NCBI Taxonomy" id="6183"/>
    <lineage>
        <taxon>Eukaryota</taxon>
        <taxon>Metazoa</taxon>
        <taxon>Spiralia</taxon>
        <taxon>Lophotrochozoa</taxon>
        <taxon>Platyhelminthes</taxon>
        <taxon>Trematoda</taxon>
        <taxon>Digenea</taxon>
        <taxon>Strigeidida</taxon>
        <taxon>Schistosomatoidea</taxon>
        <taxon>Schistosomatidae</taxon>
        <taxon>Schistosoma</taxon>
    </lineage>
</organism>
<reference evidence="9" key="2">
    <citation type="submission" date="2019-11" db="UniProtKB">
        <authorList>
            <consortium name="WormBaseParasite"/>
        </authorList>
    </citation>
    <scope>IDENTIFICATION</scope>
    <source>
        <strain evidence="8 9">Puerto Rican</strain>
    </source>
</reference>
<feature type="compositionally biased region" description="Basic and acidic residues" evidence="4">
    <location>
        <begin position="119"/>
        <end position="137"/>
    </location>
</feature>
<dbReference type="STRING" id="6183.G4VBJ2"/>
<dbReference type="Gene3D" id="1.10.8.10">
    <property type="entry name" value="DNA helicase RuvA subunit, C-terminal domain"/>
    <property type="match status" value="1"/>
</dbReference>
<dbReference type="GO" id="GO:0036435">
    <property type="term" value="F:K48-linked polyubiquitin modification-dependent protein binding"/>
    <property type="evidence" value="ECO:0007669"/>
    <property type="project" value="TreeGrafter"/>
</dbReference>
<evidence type="ECO:0000313" key="9">
    <source>
        <dbReference type="WBParaSite" id="Smp_047360.3"/>
    </source>
</evidence>
<dbReference type="PANTHER" id="PTHR46340:SF1">
    <property type="entry name" value="UBX DOMAIN-CONTAINING PROTEIN 1"/>
    <property type="match status" value="1"/>
</dbReference>
<dbReference type="SMART" id="SM00166">
    <property type="entry name" value="UBX"/>
    <property type="match status" value="1"/>
</dbReference>
<dbReference type="HOGENOM" id="CLU_047594_1_0_1"/>
<dbReference type="WBParaSite" id="Smp_047360.1">
    <property type="protein sequence ID" value="Smp_047360.1"/>
    <property type="gene ID" value="Smp_047360"/>
</dbReference>
<dbReference type="Proteomes" id="UP000008854">
    <property type="component" value="Unassembled WGS sequence"/>
</dbReference>
<dbReference type="InParanoid" id="G4VBJ2"/>
<dbReference type="SMART" id="SM00165">
    <property type="entry name" value="UBA"/>
    <property type="match status" value="1"/>
</dbReference>
<name>G4VBJ2_SCHMA</name>
<dbReference type="WBParaSite" id="Smp_047360.3">
    <property type="protein sequence ID" value="Smp_047360.3"/>
    <property type="gene ID" value="Smp_047360"/>
</dbReference>
<accession>A0A3Q0KFG6</accession>
<evidence type="ECO:0000313" key="8">
    <source>
        <dbReference type="WBParaSite" id="Smp_047360.1"/>
    </source>
</evidence>
<evidence type="ECO:0000313" key="7">
    <source>
        <dbReference type="Proteomes" id="UP000008854"/>
    </source>
</evidence>
<dbReference type="GeneID" id="8348093"/>
<dbReference type="SUPFAM" id="SSF46934">
    <property type="entry name" value="UBA-like"/>
    <property type="match status" value="1"/>
</dbReference>
<dbReference type="Pfam" id="PF22562">
    <property type="entry name" value="UBA_7"/>
    <property type="match status" value="1"/>
</dbReference>
<dbReference type="GO" id="GO:1903094">
    <property type="term" value="P:negative regulation of protein K48-linked deubiquitination"/>
    <property type="evidence" value="ECO:0007669"/>
    <property type="project" value="TreeGrafter"/>
</dbReference>
<evidence type="ECO:0000256" key="4">
    <source>
        <dbReference type="SAM" id="MobiDB-lite"/>
    </source>
</evidence>
<dbReference type="OMA" id="AQHFPRK"/>
<evidence type="ECO:0000256" key="2">
    <source>
        <dbReference type="ARBA" id="ARBA00022490"/>
    </source>
</evidence>
<dbReference type="InterPro" id="IPR013087">
    <property type="entry name" value="Znf_C2H2_type"/>
</dbReference>
<dbReference type="PROSITE" id="PS00028">
    <property type="entry name" value="ZINC_FINGER_C2H2_1"/>
    <property type="match status" value="1"/>
</dbReference>
<evidence type="ECO:0000259" key="5">
    <source>
        <dbReference type="PROSITE" id="PS50030"/>
    </source>
</evidence>
<dbReference type="InterPro" id="IPR009060">
    <property type="entry name" value="UBA-like_sf"/>
</dbReference>
<evidence type="ECO:0000256" key="3">
    <source>
        <dbReference type="ARBA" id="ARBA00023054"/>
    </source>
</evidence>
<dbReference type="InterPro" id="IPR015940">
    <property type="entry name" value="UBA"/>
</dbReference>
<comment type="subcellular location">
    <subcellularLocation>
        <location evidence="1">Cytoplasm</location>
    </subcellularLocation>
</comment>
<dbReference type="GO" id="GO:0032435">
    <property type="term" value="P:negative regulation of proteasomal ubiquitin-dependent protein catabolic process"/>
    <property type="evidence" value="ECO:0007669"/>
    <property type="project" value="TreeGrafter"/>
</dbReference>
<dbReference type="Pfam" id="PF00789">
    <property type="entry name" value="UBX"/>
    <property type="match status" value="1"/>
</dbReference>
<dbReference type="CDD" id="cd14295">
    <property type="entry name" value="UBA1_atUBP14"/>
    <property type="match status" value="1"/>
</dbReference>
<evidence type="ECO:0000256" key="1">
    <source>
        <dbReference type="ARBA" id="ARBA00004496"/>
    </source>
</evidence>
<proteinExistence type="predicted"/>
<dbReference type="GO" id="GO:0005634">
    <property type="term" value="C:nucleus"/>
    <property type="evidence" value="ECO:0007669"/>
    <property type="project" value="TreeGrafter"/>
</dbReference>
<dbReference type="OrthoDB" id="10254930at2759"/>
<dbReference type="KEGG" id="smm:Smp_047360.1"/>
<dbReference type="eggNOG" id="KOG2689">
    <property type="taxonomic scope" value="Eukaryota"/>
</dbReference>